<dbReference type="InterPro" id="IPR036390">
    <property type="entry name" value="WH_DNA-bd_sf"/>
</dbReference>
<dbReference type="Gene3D" id="1.10.10.10">
    <property type="entry name" value="Winged helix-like DNA-binding domain superfamily/Winged helix DNA-binding domain"/>
    <property type="match status" value="1"/>
</dbReference>
<evidence type="ECO:0000313" key="3">
    <source>
        <dbReference type="Proteomes" id="UP001385499"/>
    </source>
</evidence>
<dbReference type="Pfam" id="PF12802">
    <property type="entry name" value="MarR_2"/>
    <property type="match status" value="1"/>
</dbReference>
<dbReference type="Proteomes" id="UP001385499">
    <property type="component" value="Unassembled WGS sequence"/>
</dbReference>
<dbReference type="EMBL" id="JBAKIA010000002">
    <property type="protein sequence ID" value="MEJ8473494.1"/>
    <property type="molecule type" value="Genomic_DNA"/>
</dbReference>
<dbReference type="PANTHER" id="PTHR33164:SF99">
    <property type="entry name" value="MARR FAMILY REGULATORY PROTEIN"/>
    <property type="match status" value="1"/>
</dbReference>
<dbReference type="InterPro" id="IPR036388">
    <property type="entry name" value="WH-like_DNA-bd_sf"/>
</dbReference>
<proteinExistence type="predicted"/>
<keyword evidence="3" id="KW-1185">Reference proteome</keyword>
<gene>
    <name evidence="2" type="ORF">V6575_05295</name>
</gene>
<feature type="domain" description="HTH marR-type" evidence="1">
    <location>
        <begin position="7"/>
        <end position="139"/>
    </location>
</feature>
<sequence>MNKSEDLYEIIRLIRPAHRRLARAVAAKLEGTGLTVGMRAVMEVLAEAAPMTVPDIARSLFLTRQQIQMIVNELEAKGQIERRLNPAHKRSPLFKLTKQGLHELGGVRAREMEETEHIADQFSSEELSAAQRVLCAMLDHFSAFEDDPDHPAPLE</sequence>
<protein>
    <submittedName>
        <fullName evidence="2">MarR family transcriptional regulator</fullName>
    </submittedName>
</protein>
<comment type="caution">
    <text evidence="2">The sequence shown here is derived from an EMBL/GenBank/DDBJ whole genome shotgun (WGS) entry which is preliminary data.</text>
</comment>
<dbReference type="RefSeq" id="WP_340273084.1">
    <property type="nucleotide sequence ID" value="NZ_JBAKIA010000002.1"/>
</dbReference>
<organism evidence="2 3">
    <name type="scientific">Roseibium algae</name>
    <dbReference type="NCBI Taxonomy" id="3123038"/>
    <lineage>
        <taxon>Bacteria</taxon>
        <taxon>Pseudomonadati</taxon>
        <taxon>Pseudomonadota</taxon>
        <taxon>Alphaproteobacteria</taxon>
        <taxon>Hyphomicrobiales</taxon>
        <taxon>Stappiaceae</taxon>
        <taxon>Roseibium</taxon>
    </lineage>
</organism>
<dbReference type="InterPro" id="IPR000835">
    <property type="entry name" value="HTH_MarR-typ"/>
</dbReference>
<reference evidence="2 3" key="1">
    <citation type="submission" date="2024-02" db="EMBL/GenBank/DDBJ databases">
        <title>Roseibium algae sp. nov., isolated from marine alga (Grateloupia sp.), showing potential in myo-inositol conversion.</title>
        <authorList>
            <person name="Wang Y."/>
        </authorList>
    </citation>
    <scope>NUCLEOTIDE SEQUENCE [LARGE SCALE GENOMIC DNA]</scope>
    <source>
        <strain evidence="2 3">H3510</strain>
    </source>
</reference>
<dbReference type="SUPFAM" id="SSF46785">
    <property type="entry name" value="Winged helix' DNA-binding domain"/>
    <property type="match status" value="1"/>
</dbReference>
<dbReference type="SMART" id="SM00347">
    <property type="entry name" value="HTH_MARR"/>
    <property type="match status" value="1"/>
</dbReference>
<name>A0ABU8TH88_9HYPH</name>
<evidence type="ECO:0000259" key="1">
    <source>
        <dbReference type="PROSITE" id="PS50995"/>
    </source>
</evidence>
<dbReference type="InterPro" id="IPR039422">
    <property type="entry name" value="MarR/SlyA-like"/>
</dbReference>
<dbReference type="PANTHER" id="PTHR33164">
    <property type="entry name" value="TRANSCRIPTIONAL REGULATOR, MARR FAMILY"/>
    <property type="match status" value="1"/>
</dbReference>
<accession>A0ABU8TH88</accession>
<evidence type="ECO:0000313" key="2">
    <source>
        <dbReference type="EMBL" id="MEJ8473494.1"/>
    </source>
</evidence>
<dbReference type="PROSITE" id="PS50995">
    <property type="entry name" value="HTH_MARR_2"/>
    <property type="match status" value="1"/>
</dbReference>